<gene>
    <name evidence="2" type="ORF">AVDCRST_MAG35-2622</name>
</gene>
<accession>A0A6J4Q5N1</accession>
<organism evidence="2">
    <name type="scientific">uncultured Quadrisphaera sp</name>
    <dbReference type="NCBI Taxonomy" id="904978"/>
    <lineage>
        <taxon>Bacteria</taxon>
        <taxon>Bacillati</taxon>
        <taxon>Actinomycetota</taxon>
        <taxon>Actinomycetes</taxon>
        <taxon>Kineosporiales</taxon>
        <taxon>Kineosporiaceae</taxon>
        <taxon>Quadrisphaera</taxon>
        <taxon>environmental samples</taxon>
    </lineage>
</organism>
<sequence length="20" mass="2361">WPPWQPRPQTCCPGAAPRRR</sequence>
<proteinExistence type="predicted"/>
<dbReference type="EMBL" id="CADCUY010000524">
    <property type="protein sequence ID" value="CAA9431227.1"/>
    <property type="molecule type" value="Genomic_DNA"/>
</dbReference>
<feature type="non-terminal residue" evidence="2">
    <location>
        <position position="20"/>
    </location>
</feature>
<feature type="region of interest" description="Disordered" evidence="1">
    <location>
        <begin position="1"/>
        <end position="20"/>
    </location>
</feature>
<feature type="non-terminal residue" evidence="2">
    <location>
        <position position="1"/>
    </location>
</feature>
<name>A0A6J4Q5N1_9ACTN</name>
<reference evidence="2" key="1">
    <citation type="submission" date="2020-02" db="EMBL/GenBank/DDBJ databases">
        <authorList>
            <person name="Meier V. D."/>
        </authorList>
    </citation>
    <scope>NUCLEOTIDE SEQUENCE</scope>
    <source>
        <strain evidence="2">AVDCRST_MAG35</strain>
    </source>
</reference>
<evidence type="ECO:0000313" key="2">
    <source>
        <dbReference type="EMBL" id="CAA9431227.1"/>
    </source>
</evidence>
<protein>
    <submittedName>
        <fullName evidence="2">Uncharacterized protein</fullName>
    </submittedName>
</protein>
<evidence type="ECO:0000256" key="1">
    <source>
        <dbReference type="SAM" id="MobiDB-lite"/>
    </source>
</evidence>
<dbReference type="AlphaFoldDB" id="A0A6J4Q5N1"/>